<proteinExistence type="predicted"/>
<dbReference type="InterPro" id="IPR013103">
    <property type="entry name" value="RVT_2"/>
</dbReference>
<dbReference type="PANTHER" id="PTHR11439:SF440">
    <property type="entry name" value="INTEGRASE CATALYTIC DOMAIN-CONTAINING PROTEIN"/>
    <property type="match status" value="1"/>
</dbReference>
<feature type="domain" description="Reverse transcriptase Ty1/copia-type" evidence="2">
    <location>
        <begin position="325"/>
        <end position="419"/>
    </location>
</feature>
<evidence type="ECO:0000313" key="4">
    <source>
        <dbReference type="Proteomes" id="UP000429607"/>
    </source>
</evidence>
<sequence length="665" mass="74405">MIRTVTEMAAAMMIESSLPHYLWEEALQHAAYIRNRVLPKTSPVTPHERIFNAKPDLTRLLIFGQALVMRIPDQVRRKHLRFYGRGSIGAFVGFSEEIKGYKVYIPGAGGRSIKETADITPLDTMLHETVDLNDADDTPPDGGGASPSEENEHHAGLTEVVHRDAQARRRLRDTTLTPQEVAAINGTSDLTRRRRSERISARALTPAFLCFTGIIREPLNIAEARRSVQWPQWKRAMEAEIAALKANDTFELVDPPLGANILANTVQFRLKTGPDGDITQFKARVCARGDRQLYLLDYVETHAPVADLVCVRIFHYGLRPTAGDACLYYLHNRDGLLLVCLYVDDLLIAHKNANIVKNLMEALKKKFQVKNLGTPSQFLGTRIERPRAGTILLSQRAYIDELPFRFAMDPVRPVSTPMVPKTRLDSLSSKPSSDELKFMTTVPYRRAVGSLLYLARVTRPDTCFAVNQLARHTAAPRKEAWDSAKFLMRYLSGTRDVKLKLEPKLSEGLRLATDADWANDLEDRKSVSGFVLFLFGAPVAWGTTKQTVVAHSSTAAEFIAANDGMQQAEWIKLVVEEILRQSKIDLTLLVDSQPAIKRIQKEGSSGAQKAVDIRFHAIKDAWRQGGMTMEYLPTHRNPADLLTKALSRPELANKRSLCGLITHTS</sequence>
<feature type="region of interest" description="Disordered" evidence="1">
    <location>
        <begin position="131"/>
        <end position="159"/>
    </location>
</feature>
<feature type="compositionally biased region" description="Basic and acidic residues" evidence="1">
    <location>
        <begin position="150"/>
        <end position="159"/>
    </location>
</feature>
<comment type="caution">
    <text evidence="3">The sequence shown here is derived from an EMBL/GenBank/DDBJ whole genome shotgun (WGS) entry which is preliminary data.</text>
</comment>
<gene>
    <name evidence="3" type="ORF">PR001_g27512</name>
</gene>
<dbReference type="SUPFAM" id="SSF56672">
    <property type="entry name" value="DNA/RNA polymerases"/>
    <property type="match status" value="1"/>
</dbReference>
<dbReference type="InterPro" id="IPR043502">
    <property type="entry name" value="DNA/RNA_pol_sf"/>
</dbReference>
<organism evidence="3 4">
    <name type="scientific">Phytophthora rubi</name>
    <dbReference type="NCBI Taxonomy" id="129364"/>
    <lineage>
        <taxon>Eukaryota</taxon>
        <taxon>Sar</taxon>
        <taxon>Stramenopiles</taxon>
        <taxon>Oomycota</taxon>
        <taxon>Peronosporomycetes</taxon>
        <taxon>Peronosporales</taxon>
        <taxon>Peronosporaceae</taxon>
        <taxon>Phytophthora</taxon>
    </lineage>
</organism>
<dbReference type="AlphaFoldDB" id="A0A6A3HGX7"/>
<protein>
    <recommendedName>
        <fullName evidence="2">Reverse transcriptase Ty1/copia-type domain-containing protein</fullName>
    </recommendedName>
</protein>
<evidence type="ECO:0000259" key="2">
    <source>
        <dbReference type="Pfam" id="PF07727"/>
    </source>
</evidence>
<evidence type="ECO:0000313" key="3">
    <source>
        <dbReference type="EMBL" id="KAE8969386.1"/>
    </source>
</evidence>
<reference evidence="3 4" key="1">
    <citation type="submission" date="2018-09" db="EMBL/GenBank/DDBJ databases">
        <title>Genomic investigation of the strawberry pathogen Phytophthora fragariae indicates pathogenicity is determined by transcriptional variation in three key races.</title>
        <authorList>
            <person name="Adams T.M."/>
            <person name="Armitage A.D."/>
            <person name="Sobczyk M.K."/>
            <person name="Bates H.J."/>
            <person name="Dunwell J.M."/>
            <person name="Nellist C.F."/>
            <person name="Harrison R.J."/>
        </authorList>
    </citation>
    <scope>NUCLEOTIDE SEQUENCE [LARGE SCALE GENOMIC DNA]</scope>
    <source>
        <strain evidence="3 4">SCRP249</strain>
    </source>
</reference>
<dbReference type="CDD" id="cd09272">
    <property type="entry name" value="RNase_HI_RT_Ty1"/>
    <property type="match status" value="1"/>
</dbReference>
<evidence type="ECO:0000256" key="1">
    <source>
        <dbReference type="SAM" id="MobiDB-lite"/>
    </source>
</evidence>
<dbReference type="EMBL" id="QXFV01004482">
    <property type="protein sequence ID" value="KAE8969386.1"/>
    <property type="molecule type" value="Genomic_DNA"/>
</dbReference>
<accession>A0A6A3HGX7</accession>
<dbReference type="Proteomes" id="UP000429607">
    <property type="component" value="Unassembled WGS sequence"/>
</dbReference>
<name>A0A6A3HGX7_9STRA</name>
<dbReference type="Pfam" id="PF07727">
    <property type="entry name" value="RVT_2"/>
    <property type="match status" value="1"/>
</dbReference>
<dbReference type="PANTHER" id="PTHR11439">
    <property type="entry name" value="GAG-POL-RELATED RETROTRANSPOSON"/>
    <property type="match status" value="1"/>
</dbReference>